<proteinExistence type="predicted"/>
<evidence type="ECO:0000313" key="2">
    <source>
        <dbReference type="Proteomes" id="UP000291236"/>
    </source>
</evidence>
<reference evidence="1 2" key="1">
    <citation type="submission" date="2018-12" db="EMBL/GenBank/DDBJ databases">
        <title>Rubrispira sanarue gen. nov., sp., nov., a member of the order Silvanigrellales, isolated from a brackish lake in Hamamatsu Japan.</title>
        <authorList>
            <person name="Maejima Y."/>
            <person name="Iino T."/>
            <person name="Muraguchi Y."/>
            <person name="Fukuda K."/>
            <person name="Nojiri H."/>
            <person name="Ohkuma M."/>
            <person name="Moriuchi R."/>
            <person name="Dohra H."/>
            <person name="Kimbara K."/>
            <person name="Shintani M."/>
        </authorList>
    </citation>
    <scope>NUCLEOTIDE SEQUENCE [LARGE SCALE GENOMIC DNA]</scope>
    <source>
        <strain evidence="1 2">RF1110005</strain>
    </source>
</reference>
<dbReference type="Pfam" id="PF07958">
    <property type="entry name" value="DUF1688"/>
    <property type="match status" value="1"/>
</dbReference>
<gene>
    <name evidence="1" type="ORF">JCM31447_18380</name>
</gene>
<keyword evidence="2" id="KW-1185">Reference proteome</keyword>
<name>A0A4P2VV47_FLUSA</name>
<evidence type="ECO:0000313" key="1">
    <source>
        <dbReference type="EMBL" id="BBH53395.1"/>
    </source>
</evidence>
<protein>
    <submittedName>
        <fullName evidence="1">DUF1688 domain-containing protein</fullName>
    </submittedName>
</protein>
<dbReference type="InterPro" id="IPR012469">
    <property type="entry name" value="DUF1688"/>
</dbReference>
<sequence length="414" mass="46530">MSENMTDYSGDINDIEYIFSPATIRKKSLEIYNLTIADKTQFQIHLDKVDEVAKFVIDVTLSNYPKLNIPFHSRWNHFNVGNIDRVSELILQLEKKTPTQQTKAKLDLVVVSVLLDAGAGMRWRYLEQKSGKEYARSEGLAVASFRLFLAGFFSADKKNPLRVDAERLLNISENELTEGLQVSEKNPIIGIQGRLKLLHNLGHALHNDVDLFGTESQRIGNMLDYFQEKSPSGKISATFILRTLQQGLGSIWPGRATINQVNIGDVWNYSPLGEGIQALVPFHKLSQWLSYSLFEPLTEAGLSVTHIDSLTGLAEYRNGGLILDSGLITLKNKEEHDKVHLPSSDLIIEWRALTITFLDEIGKKVTEILGKKPSEFPLARVLEGGTWWAGRKMAEQLRKDKSPPLKINSDGTVF</sequence>
<dbReference type="RefSeq" id="WP_130609144.1">
    <property type="nucleotide sequence ID" value="NZ_AP019368.1"/>
</dbReference>
<dbReference type="AlphaFoldDB" id="A0A4P2VV47"/>
<accession>A0A4P2VV47</accession>
<dbReference type="Proteomes" id="UP000291236">
    <property type="component" value="Chromosome"/>
</dbReference>
<dbReference type="PANTHER" id="PTHR31687:SF3">
    <property type="entry name" value="PROTEIN URG3"/>
    <property type="match status" value="1"/>
</dbReference>
<organism evidence="1 2">
    <name type="scientific">Fluviispira sanaruensis</name>
    <dbReference type="NCBI Taxonomy" id="2493639"/>
    <lineage>
        <taxon>Bacteria</taxon>
        <taxon>Pseudomonadati</taxon>
        <taxon>Bdellovibrionota</taxon>
        <taxon>Oligoflexia</taxon>
        <taxon>Silvanigrellales</taxon>
        <taxon>Silvanigrellaceae</taxon>
        <taxon>Fluviispira</taxon>
    </lineage>
</organism>
<dbReference type="OrthoDB" id="5288514at2"/>
<dbReference type="PANTHER" id="PTHR31687">
    <property type="match status" value="1"/>
</dbReference>
<dbReference type="KEGG" id="sbf:JCM31447_18380"/>
<dbReference type="EMBL" id="AP019368">
    <property type="protein sequence ID" value="BBH53395.1"/>
    <property type="molecule type" value="Genomic_DNA"/>
</dbReference>